<proteinExistence type="predicted"/>
<protein>
    <submittedName>
        <fullName evidence="4">Aerobactin synthase</fullName>
        <ecNumber evidence="4">6.3.2.39</ecNumber>
    </submittedName>
</protein>
<comment type="caution">
    <text evidence="4">The sequence shown here is derived from an EMBL/GenBank/DDBJ whole genome shotgun (WGS) entry which is preliminary data.</text>
</comment>
<dbReference type="InterPro" id="IPR022770">
    <property type="entry name" value="IucA/IucC-like_C"/>
</dbReference>
<dbReference type="EMBL" id="JRHX01000073">
    <property type="protein sequence ID" value="KXZ69575.1"/>
    <property type="molecule type" value="Genomic_DNA"/>
</dbReference>
<dbReference type="InterPro" id="IPR037455">
    <property type="entry name" value="LucA/IucC-like"/>
</dbReference>
<dbReference type="Gene3D" id="1.10.510.40">
    <property type="match status" value="1"/>
</dbReference>
<feature type="domain" description="Aerobactin siderophore biosynthesis IucA/IucC-like C-terminal" evidence="3">
    <location>
        <begin position="424"/>
        <end position="593"/>
    </location>
</feature>
<dbReference type="Gene3D" id="6.10.250.3370">
    <property type="match status" value="1"/>
</dbReference>
<comment type="pathway">
    <text evidence="1">Siderophore biosynthesis.</text>
</comment>
<dbReference type="PANTHER" id="PTHR34384">
    <property type="entry name" value="L-2,3-DIAMINOPROPANOATE--CITRATE LIGASE"/>
    <property type="match status" value="1"/>
</dbReference>
<evidence type="ECO:0000259" key="2">
    <source>
        <dbReference type="Pfam" id="PF04183"/>
    </source>
</evidence>
<dbReference type="AlphaFoldDB" id="A0A150HS93"/>
<dbReference type="InterPro" id="IPR007310">
    <property type="entry name" value="Aerobactin_biosyn_IucA/IucC_N"/>
</dbReference>
<feature type="domain" description="Aerobactin siderophore biosynthesis IucA/IucC N-terminal" evidence="2">
    <location>
        <begin position="158"/>
        <end position="404"/>
    </location>
</feature>
<dbReference type="Pfam" id="PF06276">
    <property type="entry name" value="FhuF"/>
    <property type="match status" value="1"/>
</dbReference>
<accession>A0A150HS93</accession>
<dbReference type="RefSeq" id="WP_061525149.1">
    <property type="nucleotide sequence ID" value="NZ_JRHX01000073.1"/>
</dbReference>
<dbReference type="PANTHER" id="PTHR34384:SF6">
    <property type="entry name" value="STAPHYLOFERRIN B SYNTHASE"/>
    <property type="match status" value="1"/>
</dbReference>
<dbReference type="EC" id="6.3.2.39" evidence="4"/>
<organism evidence="4 5">
    <name type="scientific">Acinetobacter venetianus</name>
    <dbReference type="NCBI Taxonomy" id="52133"/>
    <lineage>
        <taxon>Bacteria</taxon>
        <taxon>Pseudomonadati</taxon>
        <taxon>Pseudomonadota</taxon>
        <taxon>Gammaproteobacteria</taxon>
        <taxon>Moraxellales</taxon>
        <taxon>Moraxellaceae</taxon>
        <taxon>Acinetobacter</taxon>
    </lineage>
</organism>
<evidence type="ECO:0000259" key="3">
    <source>
        <dbReference type="Pfam" id="PF06276"/>
    </source>
</evidence>
<gene>
    <name evidence="4" type="primary">iucC_1</name>
    <name evidence="4" type="ORF">AVENLUH13518_02421</name>
</gene>
<dbReference type="GO" id="GO:0016881">
    <property type="term" value="F:acid-amino acid ligase activity"/>
    <property type="evidence" value="ECO:0007669"/>
    <property type="project" value="UniProtKB-ARBA"/>
</dbReference>
<dbReference type="Pfam" id="PF04183">
    <property type="entry name" value="IucA_IucC"/>
    <property type="match status" value="1"/>
</dbReference>
<sequence length="613" mass="70885">MGQLHPVLSNTHLIQNTFQAWQLPQSEQSKEVEQRVIKQLLQALIFEEIIAADHDGEKFIVQVQDRQQKMVQYKAPGQRQYSYNLVRLARDQDVLRQEAHGKQQPARLNQVIDEILRSITDAAKVEDFIFELKRTYIHDLQSQVCFENYALPAIQYPYDILESYLMDGHPYHPCYKSRVGFSLQDNVRYGVEFAQPMALVWLAIHKDIVAENHSSSIDTKEFFKAQLNSQDLIQFQQKLESRVKESADYVWIPVHPWQWENHLISIFAEEIADQKIMYLGHSHDRYLAQQSLRTVTNLQHPEKPYIKLSMSLTNTSSSRVLAKHTVMNGPIITDWLQALIDQSETAKKLDFAVLREVYGLSVDFTRLPASHAKQAYGTIGCLWRESVHQYLREGEDAIPLNGVSHIQKDGQALIAPWIQQYGMEQWTRQLLKAVITPLIHLLFAEGIATESHGQNIILVHEKGWPTRVLLKDFHDGVRYSPAHLAHPELAPELDQLPPEHAKTNSMSFILTDDLDGIRDFSCACLFFVALTDIAIFLNQTYAVAEQNFWQWAADVIQEYQQQHPEHTERYQIFDVFADKLRIESLTKRRLFGDGRIQIKFVDNPLAPFKAQVK</sequence>
<keyword evidence="4" id="KW-0436">Ligase</keyword>
<reference evidence="4 5" key="1">
    <citation type="journal article" date="2016" name="Sci. Rep.">
        <title>Genomic and phenotypic characterization of the species Acinetobacter venetianus.</title>
        <authorList>
            <person name="Fondi M."/>
            <person name="Maida I."/>
            <person name="Perrin E."/>
            <person name="Orlandini V."/>
            <person name="La Torre L."/>
            <person name="Bosi E."/>
            <person name="Negroni A."/>
            <person name="Zanaroli G."/>
            <person name="Fava F."/>
            <person name="Decorosi F."/>
            <person name="Giovannetti L."/>
            <person name="Viti C."/>
            <person name="Vaneechoutte M."/>
            <person name="Dijkshoorn L."/>
            <person name="Fani R."/>
        </authorList>
    </citation>
    <scope>NUCLEOTIDE SEQUENCE [LARGE SCALE GENOMIC DNA]</scope>
    <source>
        <strain evidence="4 5">LUH13518</strain>
    </source>
</reference>
<evidence type="ECO:0000313" key="4">
    <source>
        <dbReference type="EMBL" id="KXZ69575.1"/>
    </source>
</evidence>
<dbReference type="PATRIC" id="fig|52133.19.peg.2447"/>
<evidence type="ECO:0000256" key="1">
    <source>
        <dbReference type="ARBA" id="ARBA00004924"/>
    </source>
</evidence>
<name>A0A150HS93_9GAMM</name>
<evidence type="ECO:0000313" key="5">
    <source>
        <dbReference type="Proteomes" id="UP000075544"/>
    </source>
</evidence>
<dbReference type="Proteomes" id="UP000075544">
    <property type="component" value="Unassembled WGS sequence"/>
</dbReference>
<dbReference type="GO" id="GO:0019290">
    <property type="term" value="P:siderophore biosynthetic process"/>
    <property type="evidence" value="ECO:0007669"/>
    <property type="project" value="InterPro"/>
</dbReference>